<dbReference type="STRING" id="563176.SAMN04488090_4196"/>
<dbReference type="EMBL" id="FNGS01000009">
    <property type="protein sequence ID" value="SDM77492.1"/>
    <property type="molecule type" value="Genomic_DNA"/>
</dbReference>
<dbReference type="AlphaFoldDB" id="A0A1G9VYW7"/>
<dbReference type="GO" id="GO:0009073">
    <property type="term" value="P:aromatic amino acid family biosynthetic process"/>
    <property type="evidence" value="ECO:0007669"/>
    <property type="project" value="UniProtKB-KW"/>
</dbReference>
<evidence type="ECO:0000259" key="4">
    <source>
        <dbReference type="Pfam" id="PF08501"/>
    </source>
</evidence>
<dbReference type="RefSeq" id="WP_093207594.1">
    <property type="nucleotide sequence ID" value="NZ_FNGS01000009.1"/>
</dbReference>
<dbReference type="Gene3D" id="3.40.50.720">
    <property type="entry name" value="NAD(P)-binding Rossmann-like Domain"/>
    <property type="match status" value="1"/>
</dbReference>
<dbReference type="GO" id="GO:0004764">
    <property type="term" value="F:shikimate 3-dehydrogenase (NADP+) activity"/>
    <property type="evidence" value="ECO:0007669"/>
    <property type="project" value="InterPro"/>
</dbReference>
<keyword evidence="3" id="KW-0028">Amino-acid biosynthesis</keyword>
<accession>A0A1G9VYW7</accession>
<dbReference type="GO" id="GO:0009423">
    <property type="term" value="P:chorismate biosynthetic process"/>
    <property type="evidence" value="ECO:0007669"/>
    <property type="project" value="TreeGrafter"/>
</dbReference>
<dbReference type="Proteomes" id="UP000198901">
    <property type="component" value="Unassembled WGS sequence"/>
</dbReference>
<evidence type="ECO:0000313" key="5">
    <source>
        <dbReference type="EMBL" id="SDM77492.1"/>
    </source>
</evidence>
<dbReference type="SUPFAM" id="SSF53223">
    <property type="entry name" value="Aminoacid dehydrogenase-like, N-terminal domain"/>
    <property type="match status" value="1"/>
</dbReference>
<dbReference type="Gene3D" id="3.40.50.10860">
    <property type="entry name" value="Leucine Dehydrogenase, chain A, domain 1"/>
    <property type="match status" value="1"/>
</dbReference>
<comment type="pathway">
    <text evidence="1">Metabolic intermediate biosynthesis; chorismate biosynthesis; chorismate from D-erythrose 4-phosphate and phosphoenolpyruvate: step 4/7.</text>
</comment>
<keyword evidence="2" id="KW-0560">Oxidoreductase</keyword>
<name>A0A1G9VYW7_9BACT</name>
<proteinExistence type="predicted"/>
<dbReference type="PANTHER" id="PTHR21089:SF1">
    <property type="entry name" value="BIFUNCTIONAL 3-DEHYDROQUINATE DEHYDRATASE_SHIKIMATE DEHYDROGENASE, CHLOROPLASTIC"/>
    <property type="match status" value="1"/>
</dbReference>
<evidence type="ECO:0000256" key="1">
    <source>
        <dbReference type="ARBA" id="ARBA00004871"/>
    </source>
</evidence>
<dbReference type="InterPro" id="IPR036291">
    <property type="entry name" value="NAD(P)-bd_dom_sf"/>
</dbReference>
<organism evidence="5 6">
    <name type="scientific">Siphonobacter aquaeclarae</name>
    <dbReference type="NCBI Taxonomy" id="563176"/>
    <lineage>
        <taxon>Bacteria</taxon>
        <taxon>Pseudomonadati</taxon>
        <taxon>Bacteroidota</taxon>
        <taxon>Cytophagia</taxon>
        <taxon>Cytophagales</taxon>
        <taxon>Cytophagaceae</taxon>
        <taxon>Siphonobacter</taxon>
    </lineage>
</organism>
<sequence length="253" mass="28623">MHLFGLIGYPLGHSFSKRYFSEKFEREGISSDYRYELFEIPEATELPELIAANPDLKGLNVTIPHKKAVMPFLAELDPLAERIGAVNVIRVLPGGKLKGYNSDYWGFRLSLETWAPFLQHRPTHALILGDGGATSAVRVALEDLGIAFRTVSRKDDPAFFRYEDLTEDILAQYTLIINATPLGTYPKTDTFPPIPYSFLTDHHLLYDLVYNPEETVFMAKGREQGAAAHNGYRMLELQAEKSWEIWEGMEHGA</sequence>
<dbReference type="InterPro" id="IPR022893">
    <property type="entry name" value="Shikimate_DH_fam"/>
</dbReference>
<gene>
    <name evidence="5" type="ORF">SAMN04488090_4196</name>
</gene>
<keyword evidence="3" id="KW-0057">Aromatic amino acid biosynthesis</keyword>
<dbReference type="InterPro" id="IPR013708">
    <property type="entry name" value="Shikimate_DH-bd_N"/>
</dbReference>
<dbReference type="Pfam" id="PF08501">
    <property type="entry name" value="Shikimate_dh_N"/>
    <property type="match status" value="1"/>
</dbReference>
<dbReference type="SUPFAM" id="SSF51735">
    <property type="entry name" value="NAD(P)-binding Rossmann-fold domains"/>
    <property type="match status" value="1"/>
</dbReference>
<dbReference type="GO" id="GO:0019632">
    <property type="term" value="P:shikimate metabolic process"/>
    <property type="evidence" value="ECO:0007669"/>
    <property type="project" value="TreeGrafter"/>
</dbReference>
<reference evidence="5 6" key="1">
    <citation type="submission" date="2016-10" db="EMBL/GenBank/DDBJ databases">
        <authorList>
            <person name="de Groot N.N."/>
        </authorList>
    </citation>
    <scope>NUCLEOTIDE SEQUENCE [LARGE SCALE GENOMIC DNA]</scope>
    <source>
        <strain evidence="5 6">DSM 21668</strain>
    </source>
</reference>
<protein>
    <submittedName>
        <fullName evidence="5">Shikimate dehydrogenase</fullName>
    </submittedName>
</protein>
<dbReference type="OrthoDB" id="9792692at2"/>
<evidence type="ECO:0000256" key="2">
    <source>
        <dbReference type="ARBA" id="ARBA00023002"/>
    </source>
</evidence>
<dbReference type="CDD" id="cd01065">
    <property type="entry name" value="NAD_bind_Shikimate_DH"/>
    <property type="match status" value="1"/>
</dbReference>
<keyword evidence="6" id="KW-1185">Reference proteome</keyword>
<dbReference type="PANTHER" id="PTHR21089">
    <property type="entry name" value="SHIKIMATE DEHYDROGENASE"/>
    <property type="match status" value="1"/>
</dbReference>
<dbReference type="InterPro" id="IPR046346">
    <property type="entry name" value="Aminoacid_DH-like_N_sf"/>
</dbReference>
<feature type="domain" description="Shikimate dehydrogenase substrate binding N-terminal" evidence="4">
    <location>
        <begin position="6"/>
        <end position="89"/>
    </location>
</feature>
<dbReference type="GO" id="GO:0005829">
    <property type="term" value="C:cytosol"/>
    <property type="evidence" value="ECO:0007669"/>
    <property type="project" value="TreeGrafter"/>
</dbReference>
<evidence type="ECO:0000256" key="3">
    <source>
        <dbReference type="ARBA" id="ARBA00023141"/>
    </source>
</evidence>
<dbReference type="GO" id="GO:0050661">
    <property type="term" value="F:NADP binding"/>
    <property type="evidence" value="ECO:0007669"/>
    <property type="project" value="TreeGrafter"/>
</dbReference>
<evidence type="ECO:0000313" key="6">
    <source>
        <dbReference type="Proteomes" id="UP000198901"/>
    </source>
</evidence>